<keyword evidence="10" id="KW-1185">Reference proteome</keyword>
<dbReference type="PANTHER" id="PTHR48090:SF3">
    <property type="entry name" value="UNDECAPRENYL-PHOSPHATE 4-DEOXY-4-FORMAMIDO-L-ARABINOSE TRANSFERASE"/>
    <property type="match status" value="1"/>
</dbReference>
<evidence type="ECO:0000256" key="7">
    <source>
        <dbReference type="ARBA" id="ARBA00023136"/>
    </source>
</evidence>
<protein>
    <submittedName>
        <fullName evidence="9">Undecaprenyl-phosphate 4-deoxy-4-formamido-L-arabinose transferase</fullName>
        <ecNumber evidence="9">2.4.2.53</ecNumber>
    </submittedName>
</protein>
<dbReference type="AlphaFoldDB" id="A0A2Z2NLF8"/>
<sequence>MTVSTYPEDPSSAAIDIQVLPEVDRTQTHVNEHPEMPPTISIVIPAHNEQHNIEPLLWEIHDVLSQLPDAEIIFVDDGSKDQTLAELRRMKRDNIPGLRIIQHTQSTGQSAAILSGVRAARGHLIVTLDADGQNPPSDIPGMVALAQAQPTGTHFCIAGHRFERQDTRWKKVQSRIANAVRQSILRDGTPDTGCALKVIPRETWLQLPCFNHMHRFLPALVQQTGGDVIVQKVSHRSRQFDESKYAMRNRVGAGLIDMAGVLWLGYRTRITQVRELSDEQD</sequence>
<dbReference type="GO" id="GO:0005886">
    <property type="term" value="C:plasma membrane"/>
    <property type="evidence" value="ECO:0007669"/>
    <property type="project" value="TreeGrafter"/>
</dbReference>
<dbReference type="Gene3D" id="3.90.550.10">
    <property type="entry name" value="Spore Coat Polysaccharide Biosynthesis Protein SpsA, Chain A"/>
    <property type="match status" value="1"/>
</dbReference>
<dbReference type="InterPro" id="IPR050256">
    <property type="entry name" value="Glycosyltransferase_2"/>
</dbReference>
<dbReference type="EC" id="2.4.2.53" evidence="9"/>
<keyword evidence="5" id="KW-0448">Lipopolysaccharide biosynthesis</keyword>
<dbReference type="PANTHER" id="PTHR48090">
    <property type="entry name" value="UNDECAPRENYL-PHOSPHATE 4-DEOXY-4-FORMAMIDO-L-ARABINOSE TRANSFERASE-RELATED"/>
    <property type="match status" value="1"/>
</dbReference>
<dbReference type="FunFam" id="3.90.550.10:FF:000170">
    <property type="entry name" value="Dolichol-phosphate mannosyltransferase"/>
    <property type="match status" value="1"/>
</dbReference>
<dbReference type="GO" id="GO:0099621">
    <property type="term" value="F:undecaprenyl-phosphate 4-deoxy-4-formamido-L-arabinose transferase activity"/>
    <property type="evidence" value="ECO:0007669"/>
    <property type="project" value="UniProtKB-EC"/>
</dbReference>
<evidence type="ECO:0000256" key="6">
    <source>
        <dbReference type="ARBA" id="ARBA00022989"/>
    </source>
</evidence>
<evidence type="ECO:0000313" key="9">
    <source>
        <dbReference type="EMBL" id="ASJ70811.1"/>
    </source>
</evidence>
<keyword evidence="7" id="KW-0472">Membrane</keyword>
<keyword evidence="1" id="KW-1003">Cell membrane</keyword>
<reference evidence="9 10" key="1">
    <citation type="submission" date="2016-12" db="EMBL/GenBank/DDBJ databases">
        <authorList>
            <person name="Song W.-J."/>
            <person name="Kurnit D.M."/>
        </authorList>
    </citation>
    <scope>NUCLEOTIDE SEQUENCE [LARGE SCALE GENOMIC DNA]</scope>
    <source>
        <strain evidence="9 10">IMCC3135</strain>
    </source>
</reference>
<gene>
    <name evidence="9" type="primary">arnC_1</name>
    <name evidence="9" type="ORF">IMCC3135_03490</name>
</gene>
<keyword evidence="2 9" id="KW-0328">Glycosyltransferase</keyword>
<evidence type="ECO:0000259" key="8">
    <source>
        <dbReference type="Pfam" id="PF00535"/>
    </source>
</evidence>
<feature type="domain" description="Glycosyltransferase 2-like" evidence="8">
    <location>
        <begin position="41"/>
        <end position="201"/>
    </location>
</feature>
<dbReference type="Pfam" id="PF00535">
    <property type="entry name" value="Glycos_transf_2"/>
    <property type="match status" value="1"/>
</dbReference>
<evidence type="ECO:0000256" key="1">
    <source>
        <dbReference type="ARBA" id="ARBA00022475"/>
    </source>
</evidence>
<keyword evidence="4" id="KW-0812">Transmembrane</keyword>
<proteinExistence type="predicted"/>
<organism evidence="9 10">
    <name type="scientific">Granulosicoccus antarcticus IMCC3135</name>
    <dbReference type="NCBI Taxonomy" id="1192854"/>
    <lineage>
        <taxon>Bacteria</taxon>
        <taxon>Pseudomonadati</taxon>
        <taxon>Pseudomonadota</taxon>
        <taxon>Gammaproteobacteria</taxon>
        <taxon>Chromatiales</taxon>
        <taxon>Granulosicoccaceae</taxon>
        <taxon>Granulosicoccus</taxon>
    </lineage>
</organism>
<dbReference type="InterPro" id="IPR001173">
    <property type="entry name" value="Glyco_trans_2-like"/>
</dbReference>
<dbReference type="SUPFAM" id="SSF53448">
    <property type="entry name" value="Nucleotide-diphospho-sugar transferases"/>
    <property type="match status" value="1"/>
</dbReference>
<dbReference type="Proteomes" id="UP000250079">
    <property type="component" value="Chromosome"/>
</dbReference>
<keyword evidence="6" id="KW-1133">Transmembrane helix</keyword>
<dbReference type="InterPro" id="IPR029044">
    <property type="entry name" value="Nucleotide-diphossugar_trans"/>
</dbReference>
<evidence type="ECO:0000256" key="4">
    <source>
        <dbReference type="ARBA" id="ARBA00022692"/>
    </source>
</evidence>
<evidence type="ECO:0000256" key="3">
    <source>
        <dbReference type="ARBA" id="ARBA00022679"/>
    </source>
</evidence>
<evidence type="ECO:0000256" key="2">
    <source>
        <dbReference type="ARBA" id="ARBA00022676"/>
    </source>
</evidence>
<dbReference type="CDD" id="cd04179">
    <property type="entry name" value="DPM_DPG-synthase_like"/>
    <property type="match status" value="1"/>
</dbReference>
<name>A0A2Z2NLF8_9GAMM</name>
<dbReference type="RefSeq" id="WP_236994740.1">
    <property type="nucleotide sequence ID" value="NZ_CP018632.1"/>
</dbReference>
<keyword evidence="3 9" id="KW-0808">Transferase</keyword>
<dbReference type="GO" id="GO:0009103">
    <property type="term" value="P:lipopolysaccharide biosynthetic process"/>
    <property type="evidence" value="ECO:0007669"/>
    <property type="project" value="UniProtKB-KW"/>
</dbReference>
<accession>A0A2Z2NLF8</accession>
<evidence type="ECO:0000256" key="5">
    <source>
        <dbReference type="ARBA" id="ARBA00022985"/>
    </source>
</evidence>
<evidence type="ECO:0000313" key="10">
    <source>
        <dbReference type="Proteomes" id="UP000250079"/>
    </source>
</evidence>
<dbReference type="KEGG" id="gai:IMCC3135_03490"/>
<dbReference type="EMBL" id="CP018632">
    <property type="protein sequence ID" value="ASJ70811.1"/>
    <property type="molecule type" value="Genomic_DNA"/>
</dbReference>